<comment type="caution">
    <text evidence="3">The sequence shown here is derived from an EMBL/GenBank/DDBJ whole genome shotgun (WGS) entry which is preliminary data.</text>
</comment>
<dbReference type="PANTHER" id="PTHR31126">
    <property type="entry name" value="TYROSINE-PROTEIN PHOSPHATASE"/>
    <property type="match status" value="1"/>
</dbReference>
<dbReference type="Gene3D" id="3.90.190.10">
    <property type="entry name" value="Protein tyrosine phosphatase superfamily"/>
    <property type="match status" value="1"/>
</dbReference>
<accession>A0A5J5IPG4</accession>
<sequence>MPSVSGAINFRDTGGLPAGASHSRPGVLFRSGNLFGLDGDGRSTLRELGLRRVIDLRDDAEVALEPSRLDDVPVATQRVPLFAGSVASFLRDGMSLPAMYRSIAEESAPRVVEVVRGVLADQPVLVHCTIGKDRTGVTIALLLAAAGVDEDAVVADYAVTETLLPAERNARVVAWLRSQHPDSRDLEILATRSPAPVMRGFLDDLRERYGAPGDYLRAHGLADDEIAELRRILVV</sequence>
<dbReference type="Pfam" id="PF13350">
    <property type="entry name" value="Y_phosphatase3"/>
    <property type="match status" value="1"/>
</dbReference>
<dbReference type="InterPro" id="IPR016130">
    <property type="entry name" value="Tyr_Pase_AS"/>
</dbReference>
<dbReference type="Proteomes" id="UP000327039">
    <property type="component" value="Unassembled WGS sequence"/>
</dbReference>
<name>A0A5J5IPG4_9MICO</name>
<dbReference type="PROSITE" id="PS50056">
    <property type="entry name" value="TYR_PHOSPHATASE_2"/>
    <property type="match status" value="1"/>
</dbReference>
<proteinExistence type="inferred from homology"/>
<evidence type="ECO:0000313" key="4">
    <source>
        <dbReference type="Proteomes" id="UP000327039"/>
    </source>
</evidence>
<dbReference type="AlphaFoldDB" id="A0A5J5IPG4"/>
<dbReference type="InterPro" id="IPR000387">
    <property type="entry name" value="Tyr_Pase_dom"/>
</dbReference>
<evidence type="ECO:0000259" key="2">
    <source>
        <dbReference type="PROSITE" id="PS50056"/>
    </source>
</evidence>
<organism evidence="3 4">
    <name type="scientific">Microbacterium radiodurans</name>
    <dbReference type="NCBI Taxonomy" id="661398"/>
    <lineage>
        <taxon>Bacteria</taxon>
        <taxon>Bacillati</taxon>
        <taxon>Actinomycetota</taxon>
        <taxon>Actinomycetes</taxon>
        <taxon>Micrococcales</taxon>
        <taxon>Microbacteriaceae</taxon>
        <taxon>Microbacterium</taxon>
    </lineage>
</organism>
<evidence type="ECO:0000313" key="3">
    <source>
        <dbReference type="EMBL" id="KAA9085543.1"/>
    </source>
</evidence>
<gene>
    <name evidence="3" type="ORF">F6B42_11695</name>
</gene>
<reference evidence="4" key="1">
    <citation type="submission" date="2019-09" db="EMBL/GenBank/DDBJ databases">
        <title>Mumia zhuanghuii sp. nov. isolated from the intestinal contents of plateau pika (Ochotona curzoniae) in the Qinghai-Tibet plateau of China.</title>
        <authorList>
            <person name="Tian Z."/>
        </authorList>
    </citation>
    <scope>NUCLEOTIDE SEQUENCE [LARGE SCALE GENOMIC DNA]</scope>
    <source>
        <strain evidence="4">DSM 25564</strain>
    </source>
</reference>
<dbReference type="InterPro" id="IPR026893">
    <property type="entry name" value="Tyr/Ser_Pase_IphP-type"/>
</dbReference>
<evidence type="ECO:0000256" key="1">
    <source>
        <dbReference type="ARBA" id="ARBA00009580"/>
    </source>
</evidence>
<dbReference type="PANTHER" id="PTHR31126:SF1">
    <property type="entry name" value="TYROSINE SPECIFIC PROTEIN PHOSPHATASES DOMAIN-CONTAINING PROTEIN"/>
    <property type="match status" value="1"/>
</dbReference>
<dbReference type="EMBL" id="VYRZ01000003">
    <property type="protein sequence ID" value="KAA9085543.1"/>
    <property type="molecule type" value="Genomic_DNA"/>
</dbReference>
<dbReference type="SUPFAM" id="SSF52799">
    <property type="entry name" value="(Phosphotyrosine protein) phosphatases II"/>
    <property type="match status" value="1"/>
</dbReference>
<comment type="similarity">
    <text evidence="1">Belongs to the protein-tyrosine phosphatase family.</text>
</comment>
<protein>
    <submittedName>
        <fullName evidence="3">Tyrosine-protein phosphatase</fullName>
    </submittedName>
</protein>
<dbReference type="PROSITE" id="PS00383">
    <property type="entry name" value="TYR_PHOSPHATASE_1"/>
    <property type="match status" value="1"/>
</dbReference>
<feature type="domain" description="Tyrosine specific protein phosphatases" evidence="2">
    <location>
        <begin position="109"/>
        <end position="154"/>
    </location>
</feature>
<dbReference type="GO" id="GO:0004721">
    <property type="term" value="F:phosphoprotein phosphatase activity"/>
    <property type="evidence" value="ECO:0007669"/>
    <property type="project" value="InterPro"/>
</dbReference>
<keyword evidence="4" id="KW-1185">Reference proteome</keyword>
<dbReference type="OrthoDB" id="1188001at2"/>
<dbReference type="InterPro" id="IPR029021">
    <property type="entry name" value="Prot-tyrosine_phosphatase-like"/>
</dbReference>